<dbReference type="Proteomes" id="UP001168098">
    <property type="component" value="Unassembled WGS sequence"/>
</dbReference>
<protein>
    <submittedName>
        <fullName evidence="1">Uncharacterized protein</fullName>
    </submittedName>
</protein>
<gene>
    <name evidence="1" type="ORF">PVL29_026109</name>
</gene>
<comment type="caution">
    <text evidence="1">The sequence shown here is derived from an EMBL/GenBank/DDBJ whole genome shotgun (WGS) entry which is preliminary data.</text>
</comment>
<dbReference type="EMBL" id="JARBHA010000019">
    <property type="protein sequence ID" value="KAJ9672756.1"/>
    <property type="molecule type" value="Genomic_DNA"/>
</dbReference>
<evidence type="ECO:0000313" key="2">
    <source>
        <dbReference type="Proteomes" id="UP001168098"/>
    </source>
</evidence>
<accession>A0AA38YLQ6</accession>
<proteinExistence type="predicted"/>
<evidence type="ECO:0000313" key="1">
    <source>
        <dbReference type="EMBL" id="KAJ9672756.1"/>
    </source>
</evidence>
<reference evidence="1 2" key="1">
    <citation type="journal article" date="2023" name="BMC Biotechnol.">
        <title>Vitis rotundifolia cv Carlos genome sequencing.</title>
        <authorList>
            <person name="Huff M."/>
            <person name="Hulse-Kemp A."/>
            <person name="Scheffler B."/>
            <person name="Youngblood R."/>
            <person name="Simpson S."/>
            <person name="Babiker E."/>
            <person name="Staton M."/>
        </authorList>
    </citation>
    <scope>NUCLEOTIDE SEQUENCE [LARGE SCALE GENOMIC DNA]</scope>
    <source>
        <tissue evidence="1">Leaf</tissue>
    </source>
</reference>
<keyword evidence="2" id="KW-1185">Reference proteome</keyword>
<name>A0AA38YLQ6_VITRO</name>
<dbReference type="PANTHER" id="PTHR37611:SF4">
    <property type="entry name" value="OS06G0538400 PROTEIN"/>
    <property type="match status" value="1"/>
</dbReference>
<organism evidence="1 2">
    <name type="scientific">Vitis rotundifolia</name>
    <name type="common">Muscadine grape</name>
    <dbReference type="NCBI Taxonomy" id="103349"/>
    <lineage>
        <taxon>Eukaryota</taxon>
        <taxon>Viridiplantae</taxon>
        <taxon>Streptophyta</taxon>
        <taxon>Embryophyta</taxon>
        <taxon>Tracheophyta</taxon>
        <taxon>Spermatophyta</taxon>
        <taxon>Magnoliopsida</taxon>
        <taxon>eudicotyledons</taxon>
        <taxon>Gunneridae</taxon>
        <taxon>Pentapetalae</taxon>
        <taxon>rosids</taxon>
        <taxon>Vitales</taxon>
        <taxon>Vitaceae</taxon>
        <taxon>Viteae</taxon>
        <taxon>Vitis</taxon>
    </lineage>
</organism>
<sequence length="173" mass="19840">MACLVPENWVCIKADEDDVFKGIDISKINNALLISFLEDSQGDQEHDDEQLLSMIRSLETEIHPNTMNIYDPLVEAQLGVPAEDFQLRRQGLVKGQDCLDALDMEFDWIDMEISPYQPTDHMTGRYMEHFGHEMDGVVEFEGGIDYNSPVAWHVSLEEHGYNFLCQETHDSMV</sequence>
<dbReference type="PANTHER" id="PTHR37611">
    <property type="entry name" value="VIRUS-SPECIFIC-SIGNALING-PATHWAY REGULATED PROTEIN-RELATED"/>
    <property type="match status" value="1"/>
</dbReference>
<dbReference type="AlphaFoldDB" id="A0AA38YLQ6"/>